<organism evidence="1 2">
    <name type="scientific">Sediminihaliea albiluteola</name>
    <dbReference type="NCBI Taxonomy" id="2758564"/>
    <lineage>
        <taxon>Bacteria</taxon>
        <taxon>Pseudomonadati</taxon>
        <taxon>Pseudomonadota</taxon>
        <taxon>Gammaproteobacteria</taxon>
        <taxon>Cellvibrionales</taxon>
        <taxon>Halieaceae</taxon>
        <taxon>Sediminihaliea</taxon>
    </lineage>
</organism>
<dbReference type="SUPFAM" id="SSF52833">
    <property type="entry name" value="Thioredoxin-like"/>
    <property type="match status" value="1"/>
</dbReference>
<dbReference type="PANTHER" id="PTHR13887">
    <property type="entry name" value="GLUTATHIONE S-TRANSFERASE KAPPA"/>
    <property type="match status" value="1"/>
</dbReference>
<dbReference type="Pfam" id="PF13743">
    <property type="entry name" value="Thioredoxin_5"/>
    <property type="match status" value="1"/>
</dbReference>
<evidence type="ECO:0000313" key="2">
    <source>
        <dbReference type="Proteomes" id="UP000539350"/>
    </source>
</evidence>
<reference evidence="1 2" key="1">
    <citation type="submission" date="2020-07" db="EMBL/GenBank/DDBJ databases">
        <title>Halieaceae bacterium, F7430, whole genome shotgun sequencing project.</title>
        <authorList>
            <person name="Jiang S."/>
            <person name="Liu Z.W."/>
            <person name="Du Z.J."/>
        </authorList>
    </citation>
    <scope>NUCLEOTIDE SEQUENCE [LARGE SCALE GENOMIC DNA]</scope>
    <source>
        <strain evidence="1 2">F7430</strain>
    </source>
</reference>
<dbReference type="Proteomes" id="UP000539350">
    <property type="component" value="Unassembled WGS sequence"/>
</dbReference>
<keyword evidence="2" id="KW-1185">Reference proteome</keyword>
<accession>A0A7W2TY18</accession>
<dbReference type="AlphaFoldDB" id="A0A7W2TY18"/>
<name>A0A7W2TY18_9GAMM</name>
<dbReference type="PANTHER" id="PTHR13887:SF54">
    <property type="entry name" value="DSBA FAMILY PROTEIN"/>
    <property type="match status" value="1"/>
</dbReference>
<dbReference type="Gene3D" id="1.10.472.60">
    <property type="entry name" value="putative protein disulfide isomerase domain"/>
    <property type="match status" value="1"/>
</dbReference>
<dbReference type="CDD" id="cd03025">
    <property type="entry name" value="DsbA_FrnE_like"/>
    <property type="match status" value="1"/>
</dbReference>
<dbReference type="InterPro" id="IPR036249">
    <property type="entry name" value="Thioredoxin-like_sf"/>
</dbReference>
<protein>
    <submittedName>
        <fullName evidence="1">DsbA family protein</fullName>
    </submittedName>
</protein>
<gene>
    <name evidence="1" type="ORF">H2508_12935</name>
</gene>
<sequence length="209" mass="23469">MSTAILYYVHDPMCSWCWGFRRSWDHLCAALPNTVKVVNVVGGLAADSEQAMPLEQQATIAGYWRDVAERTGASFNFDFWRDCQPRRSTYPACRAVLAARRQGAELAMIDAIQRAYYLRAMNPSDNSTLIDLAAELNLDTAQFSNDLSSAEIEQELHNDFALRRQLGVRSFPSLVLVHGNKLNAIDIDYQSHAPMLEAICRTASLESQH</sequence>
<evidence type="ECO:0000313" key="1">
    <source>
        <dbReference type="EMBL" id="MBA6414017.1"/>
    </source>
</evidence>
<comment type="caution">
    <text evidence="1">The sequence shown here is derived from an EMBL/GenBank/DDBJ whole genome shotgun (WGS) entry which is preliminary data.</text>
</comment>
<dbReference type="RefSeq" id="WP_182174460.1">
    <property type="nucleotide sequence ID" value="NZ_JACFXU010000017.1"/>
</dbReference>
<dbReference type="EMBL" id="JACFXU010000017">
    <property type="protein sequence ID" value="MBA6414017.1"/>
    <property type="molecule type" value="Genomic_DNA"/>
</dbReference>
<dbReference type="Gene3D" id="3.40.30.10">
    <property type="entry name" value="Glutaredoxin"/>
    <property type="match status" value="1"/>
</dbReference>
<proteinExistence type="predicted"/>